<evidence type="ECO:0000313" key="1">
    <source>
        <dbReference type="EMBL" id="KAL0288346.1"/>
    </source>
</evidence>
<protein>
    <submittedName>
        <fullName evidence="1">Uncharacterized protein</fullName>
    </submittedName>
</protein>
<comment type="caution">
    <text evidence="1">The sequence shown here is derived from an EMBL/GenBank/DDBJ whole genome shotgun (WGS) entry which is preliminary data.</text>
</comment>
<dbReference type="EMBL" id="JACGWK010001450">
    <property type="protein sequence ID" value="KAL0288346.1"/>
    <property type="molecule type" value="Genomic_DNA"/>
</dbReference>
<dbReference type="Gene3D" id="3.30.420.10">
    <property type="entry name" value="Ribonuclease H-like superfamily/Ribonuclease H"/>
    <property type="match status" value="1"/>
</dbReference>
<dbReference type="InterPro" id="IPR036397">
    <property type="entry name" value="RNaseH_sf"/>
</dbReference>
<dbReference type="PANTHER" id="PTHR48475:SF1">
    <property type="entry name" value="RNASE H TYPE-1 DOMAIN-CONTAINING PROTEIN"/>
    <property type="match status" value="1"/>
</dbReference>
<dbReference type="PANTHER" id="PTHR48475">
    <property type="entry name" value="RIBONUCLEASE H"/>
    <property type="match status" value="1"/>
</dbReference>
<accession>A0AAW2J1C5</accession>
<gene>
    <name evidence="1" type="ORF">Sangu_2662200</name>
</gene>
<reference evidence="1" key="1">
    <citation type="submission" date="2020-06" db="EMBL/GenBank/DDBJ databases">
        <authorList>
            <person name="Li T."/>
            <person name="Hu X."/>
            <person name="Zhang T."/>
            <person name="Song X."/>
            <person name="Zhang H."/>
            <person name="Dai N."/>
            <person name="Sheng W."/>
            <person name="Hou X."/>
            <person name="Wei L."/>
        </authorList>
    </citation>
    <scope>NUCLEOTIDE SEQUENCE</scope>
    <source>
        <strain evidence="1">G01</strain>
        <tissue evidence="1">Leaf</tissue>
    </source>
</reference>
<reference evidence="1" key="2">
    <citation type="journal article" date="2024" name="Plant">
        <title>Genomic evolution and insights into agronomic trait innovations of Sesamum species.</title>
        <authorList>
            <person name="Miao H."/>
            <person name="Wang L."/>
            <person name="Qu L."/>
            <person name="Liu H."/>
            <person name="Sun Y."/>
            <person name="Le M."/>
            <person name="Wang Q."/>
            <person name="Wei S."/>
            <person name="Zheng Y."/>
            <person name="Lin W."/>
            <person name="Duan Y."/>
            <person name="Cao H."/>
            <person name="Xiong S."/>
            <person name="Wang X."/>
            <person name="Wei L."/>
            <person name="Li C."/>
            <person name="Ma Q."/>
            <person name="Ju M."/>
            <person name="Zhao R."/>
            <person name="Li G."/>
            <person name="Mu C."/>
            <person name="Tian Q."/>
            <person name="Mei H."/>
            <person name="Zhang T."/>
            <person name="Gao T."/>
            <person name="Zhang H."/>
        </authorList>
    </citation>
    <scope>NUCLEOTIDE SEQUENCE</scope>
    <source>
        <strain evidence="1">G01</strain>
    </source>
</reference>
<organism evidence="1">
    <name type="scientific">Sesamum angustifolium</name>
    <dbReference type="NCBI Taxonomy" id="2727405"/>
    <lineage>
        <taxon>Eukaryota</taxon>
        <taxon>Viridiplantae</taxon>
        <taxon>Streptophyta</taxon>
        <taxon>Embryophyta</taxon>
        <taxon>Tracheophyta</taxon>
        <taxon>Spermatophyta</taxon>
        <taxon>Magnoliopsida</taxon>
        <taxon>eudicotyledons</taxon>
        <taxon>Gunneridae</taxon>
        <taxon>Pentapetalae</taxon>
        <taxon>asterids</taxon>
        <taxon>lamiids</taxon>
        <taxon>Lamiales</taxon>
        <taxon>Pedaliaceae</taxon>
        <taxon>Sesamum</taxon>
    </lineage>
</organism>
<name>A0AAW2J1C5_9LAMI</name>
<sequence>MPDVLADLATTLALSKGETTNIPVCNRSVLHSLDKCDHENSNSITIPTNDEEDWRTPLIEYLKHGEALWAYRTMHRAATQATPYSMVYGVEVVLPLESQIPSLCIAVEEGLTVEDNAYLRLEELEALDKKRLETQQQL</sequence>
<proteinExistence type="predicted"/>
<dbReference type="AlphaFoldDB" id="A0AAW2J1C5"/>
<dbReference type="GO" id="GO:0003676">
    <property type="term" value="F:nucleic acid binding"/>
    <property type="evidence" value="ECO:0007669"/>
    <property type="project" value="InterPro"/>
</dbReference>